<dbReference type="RefSeq" id="WP_324769969.1">
    <property type="nucleotide sequence ID" value="NZ_BAAATS010000030.1"/>
</dbReference>
<dbReference type="InterPro" id="IPR006093">
    <property type="entry name" value="Oxy_OxRdtase_FAD_BS"/>
</dbReference>
<protein>
    <submittedName>
        <fullName evidence="7">FAD-dependent oxidoreductase</fullName>
    </submittedName>
</protein>
<dbReference type="Gene3D" id="3.40.462.20">
    <property type="match status" value="1"/>
</dbReference>
<evidence type="ECO:0000256" key="5">
    <source>
        <dbReference type="ARBA" id="ARBA00023002"/>
    </source>
</evidence>
<dbReference type="InterPro" id="IPR050416">
    <property type="entry name" value="FAD-linked_Oxidoreductase"/>
</dbReference>
<reference evidence="7 8" key="1">
    <citation type="submission" date="2022-10" db="EMBL/GenBank/DDBJ databases">
        <authorList>
            <person name="Xie J."/>
            <person name="Shen N."/>
        </authorList>
    </citation>
    <scope>NUCLEOTIDE SEQUENCE [LARGE SCALE GENOMIC DNA]</scope>
    <source>
        <strain evidence="7 8">DSM 41681</strain>
    </source>
</reference>
<keyword evidence="8" id="KW-1185">Reference proteome</keyword>
<accession>A0ABU6CCU8</accession>
<evidence type="ECO:0000256" key="4">
    <source>
        <dbReference type="ARBA" id="ARBA00022827"/>
    </source>
</evidence>
<dbReference type="InterPro" id="IPR036318">
    <property type="entry name" value="FAD-bd_PCMH-like_sf"/>
</dbReference>
<dbReference type="PROSITE" id="PS00862">
    <property type="entry name" value="OX2_COVAL_FAD"/>
    <property type="match status" value="1"/>
</dbReference>
<dbReference type="Proteomes" id="UP001352223">
    <property type="component" value="Unassembled WGS sequence"/>
</dbReference>
<dbReference type="InterPro" id="IPR016169">
    <property type="entry name" value="FAD-bd_PCMH_sub2"/>
</dbReference>
<sequence length="469" mass="49078">MTTHDDSSPRSDSAVFRPGEAGYDDELAGFQTGFTQRPDVIYAAVTADDVVAAVRYAAARQLPVGVQATGHGLPGDAEGGVLISTRRMDEVTVDPAARTARIGAGASWGTVAEAAAKHGLAPLNGSAPSVGAVGYILGGGLGILGREFGYTADHVRSVDVVTADGPAQHGETHHGTAPHGPVQRVTVRHVTADGDPELFWGLLGGGANLGVVTALEVGLVPVTRLYGGFLAYDGRATDPADILRAYEEWTATVPDALTSSVAALVYPDLPMLPPHLRGQYVVSVRVAFTGGAEEGERLVAPLRAALGPTVTDTLRELPYEESRTIHNDPEFPHAYYGDSVFLDELDVAAAGELFALCGPAADAMHVVQLNHLGGALSRPAPNAVPYRDAGWLVRILSPLDGSSKDTARAHHARAFGTVAGHTLGRSLNFAFGGGDRTEGLYDAGTRKRLAGLKAAYDPANLFRRNYNLS</sequence>
<feature type="domain" description="FAD-binding PCMH-type" evidence="6">
    <location>
        <begin position="34"/>
        <end position="222"/>
    </location>
</feature>
<evidence type="ECO:0000256" key="1">
    <source>
        <dbReference type="ARBA" id="ARBA00001974"/>
    </source>
</evidence>
<keyword evidence="3" id="KW-0285">Flavoprotein</keyword>
<dbReference type="SUPFAM" id="SSF56176">
    <property type="entry name" value="FAD-binding/transporter-associated domain-like"/>
    <property type="match status" value="1"/>
</dbReference>
<evidence type="ECO:0000256" key="2">
    <source>
        <dbReference type="ARBA" id="ARBA00005466"/>
    </source>
</evidence>
<gene>
    <name evidence="7" type="ORF">OKJ48_19605</name>
</gene>
<keyword evidence="5" id="KW-0560">Oxidoreductase</keyword>
<dbReference type="Pfam" id="PF01565">
    <property type="entry name" value="FAD_binding_4"/>
    <property type="match status" value="1"/>
</dbReference>
<evidence type="ECO:0000313" key="8">
    <source>
        <dbReference type="Proteomes" id="UP001352223"/>
    </source>
</evidence>
<dbReference type="PROSITE" id="PS51387">
    <property type="entry name" value="FAD_PCMH"/>
    <property type="match status" value="1"/>
</dbReference>
<dbReference type="PANTHER" id="PTHR42973:SF39">
    <property type="entry name" value="FAD-BINDING PCMH-TYPE DOMAIN-CONTAINING PROTEIN"/>
    <property type="match status" value="1"/>
</dbReference>
<dbReference type="Gene3D" id="3.30.465.10">
    <property type="match status" value="1"/>
</dbReference>
<evidence type="ECO:0000313" key="7">
    <source>
        <dbReference type="EMBL" id="MEB3962442.1"/>
    </source>
</evidence>
<comment type="cofactor">
    <cofactor evidence="1">
        <name>FAD</name>
        <dbReference type="ChEBI" id="CHEBI:57692"/>
    </cofactor>
</comment>
<comment type="caution">
    <text evidence="7">The sequence shown here is derived from an EMBL/GenBank/DDBJ whole genome shotgun (WGS) entry which is preliminary data.</text>
</comment>
<dbReference type="EMBL" id="JAOZYB010000146">
    <property type="protein sequence ID" value="MEB3962442.1"/>
    <property type="molecule type" value="Genomic_DNA"/>
</dbReference>
<evidence type="ECO:0000256" key="3">
    <source>
        <dbReference type="ARBA" id="ARBA00022630"/>
    </source>
</evidence>
<dbReference type="PANTHER" id="PTHR42973">
    <property type="entry name" value="BINDING OXIDOREDUCTASE, PUTATIVE (AFU_ORTHOLOGUE AFUA_1G17690)-RELATED"/>
    <property type="match status" value="1"/>
</dbReference>
<evidence type="ECO:0000259" key="6">
    <source>
        <dbReference type="PROSITE" id="PS51387"/>
    </source>
</evidence>
<keyword evidence="4" id="KW-0274">FAD</keyword>
<comment type="similarity">
    <text evidence="2">Belongs to the oxygen-dependent FAD-linked oxidoreductase family.</text>
</comment>
<name>A0ABU6CCU8_9ACTN</name>
<proteinExistence type="inferred from homology"/>
<organism evidence="7 8">
    <name type="scientific">Streptomyces kunmingensis</name>
    <dbReference type="NCBI Taxonomy" id="68225"/>
    <lineage>
        <taxon>Bacteria</taxon>
        <taxon>Bacillati</taxon>
        <taxon>Actinomycetota</taxon>
        <taxon>Actinomycetes</taxon>
        <taxon>Kitasatosporales</taxon>
        <taxon>Streptomycetaceae</taxon>
        <taxon>Streptomyces</taxon>
    </lineage>
</organism>
<dbReference type="InterPro" id="IPR016166">
    <property type="entry name" value="FAD-bd_PCMH"/>
</dbReference>
<dbReference type="InterPro" id="IPR006094">
    <property type="entry name" value="Oxid_FAD_bind_N"/>
</dbReference>